<evidence type="ECO:0000256" key="3">
    <source>
        <dbReference type="ARBA" id="ARBA00022692"/>
    </source>
</evidence>
<protein>
    <submittedName>
        <fullName evidence="7">Type II secretion system protein G</fullName>
    </submittedName>
</protein>
<evidence type="ECO:0000256" key="6">
    <source>
        <dbReference type="SAM" id="Phobius"/>
    </source>
</evidence>
<feature type="transmembrane region" description="Helical" evidence="6">
    <location>
        <begin position="12"/>
        <end position="34"/>
    </location>
</feature>
<evidence type="ECO:0000256" key="2">
    <source>
        <dbReference type="ARBA" id="ARBA00022481"/>
    </source>
</evidence>
<name>A0A0G0LLP4_9BACT</name>
<accession>A0A0G0LLP4</accession>
<dbReference type="Proteomes" id="UP000034706">
    <property type="component" value="Unassembled WGS sequence"/>
</dbReference>
<evidence type="ECO:0000313" key="8">
    <source>
        <dbReference type="Proteomes" id="UP000034706"/>
    </source>
</evidence>
<dbReference type="PANTHER" id="PTHR30093:SF44">
    <property type="entry name" value="TYPE II SECRETION SYSTEM CORE PROTEIN G"/>
    <property type="match status" value="1"/>
</dbReference>
<organism evidence="7 8">
    <name type="scientific">Candidatus Azambacteria bacterium GW2011_GWA2_39_10</name>
    <dbReference type="NCBI Taxonomy" id="1618611"/>
    <lineage>
        <taxon>Bacteria</taxon>
        <taxon>Candidatus Azamiibacteriota</taxon>
    </lineage>
</organism>
<dbReference type="Pfam" id="PF07963">
    <property type="entry name" value="N_methyl"/>
    <property type="match status" value="1"/>
</dbReference>
<comment type="caution">
    <text evidence="7">The sequence shown here is derived from an EMBL/GenBank/DDBJ whole genome shotgun (WGS) entry which is preliminary data.</text>
</comment>
<keyword evidence="2" id="KW-0488">Methylation</keyword>
<proteinExistence type="predicted"/>
<evidence type="ECO:0000256" key="5">
    <source>
        <dbReference type="ARBA" id="ARBA00023136"/>
    </source>
</evidence>
<dbReference type="InterPro" id="IPR012902">
    <property type="entry name" value="N_methyl_site"/>
</dbReference>
<dbReference type="GO" id="GO:0015628">
    <property type="term" value="P:protein secretion by the type II secretion system"/>
    <property type="evidence" value="ECO:0007669"/>
    <property type="project" value="InterPro"/>
</dbReference>
<dbReference type="NCBIfam" id="TIGR02532">
    <property type="entry name" value="IV_pilin_GFxxxE"/>
    <property type="match status" value="1"/>
</dbReference>
<dbReference type="Gene3D" id="3.30.700.10">
    <property type="entry name" value="Glycoprotein, Type 4 Pilin"/>
    <property type="match status" value="1"/>
</dbReference>
<dbReference type="GO" id="GO:0016020">
    <property type="term" value="C:membrane"/>
    <property type="evidence" value="ECO:0007669"/>
    <property type="project" value="UniProtKB-SubCell"/>
</dbReference>
<dbReference type="AlphaFoldDB" id="A0A0G0LLP4"/>
<evidence type="ECO:0000256" key="4">
    <source>
        <dbReference type="ARBA" id="ARBA00022989"/>
    </source>
</evidence>
<dbReference type="GO" id="GO:0015627">
    <property type="term" value="C:type II protein secretion system complex"/>
    <property type="evidence" value="ECO:0007669"/>
    <property type="project" value="InterPro"/>
</dbReference>
<dbReference type="PANTHER" id="PTHR30093">
    <property type="entry name" value="GENERAL SECRETION PATHWAY PROTEIN G"/>
    <property type="match status" value="1"/>
</dbReference>
<dbReference type="PRINTS" id="PR00813">
    <property type="entry name" value="BCTERIALGSPG"/>
</dbReference>
<dbReference type="InterPro" id="IPR000983">
    <property type="entry name" value="Bac_GSPG_pilin"/>
</dbReference>
<dbReference type="PROSITE" id="PS00409">
    <property type="entry name" value="PROKAR_NTER_METHYL"/>
    <property type="match status" value="1"/>
</dbReference>
<keyword evidence="5 6" id="KW-0472">Membrane</keyword>
<dbReference type="EMBL" id="LBVT01000005">
    <property type="protein sequence ID" value="KKQ92813.1"/>
    <property type="molecule type" value="Genomic_DNA"/>
</dbReference>
<evidence type="ECO:0000256" key="1">
    <source>
        <dbReference type="ARBA" id="ARBA00004167"/>
    </source>
</evidence>
<keyword evidence="3 6" id="KW-0812">Transmembrane</keyword>
<sequence length="174" mass="18936">MFKNKKEKGFTLLELLVVIGIIGLLASILVLNLTSARRRARDTKRVADVRNLQTATEDYFGKNGKYPATLANLVTDGHIPVWPLDPLAPTGTTCTGNSDYCYYYAIYPATNPYSYHFGASMEDTGSQLLNQDRDCNSITGASCPYTSAYTAPFNGADTAGCGGATNRYCYDIAQ</sequence>
<gene>
    <name evidence="7" type="ORF">UT16_C0005G0013</name>
</gene>
<keyword evidence="4 6" id="KW-1133">Transmembrane helix</keyword>
<comment type="subcellular location">
    <subcellularLocation>
        <location evidence="1">Membrane</location>
        <topology evidence="1">Single-pass membrane protein</topology>
    </subcellularLocation>
</comment>
<evidence type="ECO:0000313" key="7">
    <source>
        <dbReference type="EMBL" id="KKQ92813.1"/>
    </source>
</evidence>
<reference evidence="7 8" key="1">
    <citation type="journal article" date="2015" name="Nature">
        <title>rRNA introns, odd ribosomes, and small enigmatic genomes across a large radiation of phyla.</title>
        <authorList>
            <person name="Brown C.T."/>
            <person name="Hug L.A."/>
            <person name="Thomas B.C."/>
            <person name="Sharon I."/>
            <person name="Castelle C.J."/>
            <person name="Singh A."/>
            <person name="Wilkins M.J."/>
            <person name="Williams K.H."/>
            <person name="Banfield J.F."/>
        </authorList>
    </citation>
    <scope>NUCLEOTIDE SEQUENCE [LARGE SCALE GENOMIC DNA]</scope>
</reference>
<dbReference type="SUPFAM" id="SSF54523">
    <property type="entry name" value="Pili subunits"/>
    <property type="match status" value="1"/>
</dbReference>
<dbReference type="InterPro" id="IPR045584">
    <property type="entry name" value="Pilin-like"/>
</dbReference>